<evidence type="ECO:0000313" key="2">
    <source>
        <dbReference type="Proteomes" id="UP000076193"/>
    </source>
</evidence>
<sequence>MQQFKVLQRPLRVLKDARRCNIGPLYIGTPGDTIFVAAGMLVTGILLARIFEGDV</sequence>
<dbReference type="Proteomes" id="UP000076193">
    <property type="component" value="Chromosome"/>
</dbReference>
<evidence type="ECO:0000313" key="1">
    <source>
        <dbReference type="EMBL" id="XKQ42900.1"/>
    </source>
</evidence>
<reference evidence="1" key="1">
    <citation type="submission" date="2024-10" db="EMBL/GenBank/DDBJ databases">
        <title>Strain of Rhizobium-related bacteria isolated fromm roots of Vavilovia formosa.</title>
        <authorList>
            <person name="Kimeklis A."/>
            <person name="Afonin A."/>
        </authorList>
    </citation>
    <scope>NUCLEOTIDE SEQUENCE</scope>
    <source>
        <strain evidence="1">Vaf12</strain>
    </source>
</reference>
<name>A0ACD5FBW6_RHILE</name>
<protein>
    <submittedName>
        <fullName evidence="1">Uncharacterized protein</fullName>
    </submittedName>
</protein>
<gene>
    <name evidence="1" type="ORF">A4A59_010325</name>
</gene>
<proteinExistence type="predicted"/>
<organism evidence="1 2">
    <name type="scientific">Rhizobium leguminosarum</name>
    <dbReference type="NCBI Taxonomy" id="384"/>
    <lineage>
        <taxon>Bacteria</taxon>
        <taxon>Pseudomonadati</taxon>
        <taxon>Pseudomonadota</taxon>
        <taxon>Alphaproteobacteria</taxon>
        <taxon>Hyphomicrobiales</taxon>
        <taxon>Rhizobiaceae</taxon>
        <taxon>Rhizobium/Agrobacterium group</taxon>
        <taxon>Rhizobium</taxon>
    </lineage>
</organism>
<accession>A0ACD5FBW6</accession>
<dbReference type="EMBL" id="CP171844">
    <property type="protein sequence ID" value="XKQ42900.1"/>
    <property type="molecule type" value="Genomic_DNA"/>
</dbReference>